<evidence type="ECO:0000313" key="3">
    <source>
        <dbReference type="Proteomes" id="UP000182840"/>
    </source>
</evidence>
<dbReference type="CDD" id="cd00093">
    <property type="entry name" value="HTH_XRE"/>
    <property type="match status" value="1"/>
</dbReference>
<gene>
    <name evidence="2" type="ORF">BSQ44_11905</name>
</gene>
<dbReference type="STRING" id="1670800.BSQ44_11905"/>
<dbReference type="KEGG" id="meso:BSQ44_11905"/>
<dbReference type="SUPFAM" id="SSF47413">
    <property type="entry name" value="lambda repressor-like DNA-binding domains"/>
    <property type="match status" value="1"/>
</dbReference>
<accession>A0A1L3SRF4</accession>
<evidence type="ECO:0000259" key="1">
    <source>
        <dbReference type="Pfam" id="PF13443"/>
    </source>
</evidence>
<dbReference type="RefSeq" id="WP_072604342.1">
    <property type="nucleotide sequence ID" value="NZ_CP018171.1"/>
</dbReference>
<keyword evidence="3" id="KW-1185">Reference proteome</keyword>
<proteinExistence type="predicted"/>
<name>A0A1L3SRF4_9HYPH</name>
<protein>
    <recommendedName>
        <fullName evidence="1">HTH cro/C1-type domain-containing protein</fullName>
    </recommendedName>
</protein>
<dbReference type="EMBL" id="CP018171">
    <property type="protein sequence ID" value="APH71988.1"/>
    <property type="molecule type" value="Genomic_DNA"/>
</dbReference>
<dbReference type="AlphaFoldDB" id="A0A1L3SRF4"/>
<dbReference type="GO" id="GO:0003677">
    <property type="term" value="F:DNA binding"/>
    <property type="evidence" value="ECO:0007669"/>
    <property type="project" value="InterPro"/>
</dbReference>
<organism evidence="2 3">
    <name type="scientific">Aquibium oceanicum</name>
    <dbReference type="NCBI Taxonomy" id="1670800"/>
    <lineage>
        <taxon>Bacteria</taxon>
        <taxon>Pseudomonadati</taxon>
        <taxon>Pseudomonadota</taxon>
        <taxon>Alphaproteobacteria</taxon>
        <taxon>Hyphomicrobiales</taxon>
        <taxon>Phyllobacteriaceae</taxon>
        <taxon>Aquibium</taxon>
    </lineage>
</organism>
<sequence length="268" mass="30457">MRDDFAHNLQFLCGFHVSIADVCRRLAINRQQFNRYLAGTSRPSRHNMRRICDHWGVTEAEILLDPRQFREIVSLRRPAGADMSRHEAYGFVEDLFAASGPLDHYVGYYYRYFYSFGRPGRITRSLAAITAADGRYFWKNVERARVREGQSVHSVAKYLGAAFLLANRIYIVEHDALMKSSITQMTLYPSYRADVGDLLGIQTGGPVRRGRQPGASKVLLRYLGRHIDIRKALQGTGIFDPADMDPSVANLVRNEIPPTAFVLEVEQS</sequence>
<dbReference type="InterPro" id="IPR010982">
    <property type="entry name" value="Lambda_DNA-bd_dom_sf"/>
</dbReference>
<reference evidence="3" key="1">
    <citation type="submission" date="2016-11" db="EMBL/GenBank/DDBJ databases">
        <title>Mesorhizobium oceanicum sp. nov., isolated from deep seawater in South China Sea.</title>
        <authorList>
            <person name="Fu G.-Y."/>
        </authorList>
    </citation>
    <scope>NUCLEOTIDE SEQUENCE [LARGE SCALE GENOMIC DNA]</scope>
    <source>
        <strain evidence="3">B7</strain>
    </source>
</reference>
<evidence type="ECO:0000313" key="2">
    <source>
        <dbReference type="EMBL" id="APH71988.1"/>
    </source>
</evidence>
<dbReference type="InterPro" id="IPR001387">
    <property type="entry name" value="Cro/C1-type_HTH"/>
</dbReference>
<dbReference type="OrthoDB" id="8902678at2"/>
<dbReference type="Pfam" id="PF13443">
    <property type="entry name" value="HTH_26"/>
    <property type="match status" value="1"/>
</dbReference>
<feature type="domain" description="HTH cro/C1-type" evidence="1">
    <location>
        <begin position="17"/>
        <end position="63"/>
    </location>
</feature>
<dbReference type="Proteomes" id="UP000182840">
    <property type="component" value="Chromosome"/>
</dbReference>